<organism evidence="6">
    <name type="scientific">hydrothermal vent metagenome</name>
    <dbReference type="NCBI Taxonomy" id="652676"/>
    <lineage>
        <taxon>unclassified sequences</taxon>
        <taxon>metagenomes</taxon>
        <taxon>ecological metagenomes</taxon>
    </lineage>
</organism>
<dbReference type="GO" id="GO:0012505">
    <property type="term" value="C:endomembrane system"/>
    <property type="evidence" value="ECO:0007669"/>
    <property type="project" value="UniProtKB-SubCell"/>
</dbReference>
<feature type="transmembrane region" description="Helical" evidence="5">
    <location>
        <begin position="80"/>
        <end position="113"/>
    </location>
</feature>
<dbReference type="Gene3D" id="1.20.120.1630">
    <property type="match status" value="1"/>
</dbReference>
<accession>A0A3B1AJ90</accession>
<dbReference type="EMBL" id="UOFW01000148">
    <property type="protein sequence ID" value="VAX05919.1"/>
    <property type="molecule type" value="Genomic_DNA"/>
</dbReference>
<comment type="subcellular location">
    <subcellularLocation>
        <location evidence="1">Endomembrane system</location>
        <topology evidence="1">Multi-pass membrane protein</topology>
    </subcellularLocation>
</comment>
<keyword evidence="3 5" id="KW-1133">Transmembrane helix</keyword>
<dbReference type="PROSITE" id="PS50244">
    <property type="entry name" value="S5A_REDUCTASE"/>
    <property type="match status" value="1"/>
</dbReference>
<feature type="transmembrane region" description="Helical" evidence="5">
    <location>
        <begin position="28"/>
        <end position="49"/>
    </location>
</feature>
<evidence type="ECO:0000256" key="3">
    <source>
        <dbReference type="ARBA" id="ARBA00022989"/>
    </source>
</evidence>
<evidence type="ECO:0000313" key="6">
    <source>
        <dbReference type="EMBL" id="VAX05919.1"/>
    </source>
</evidence>
<reference evidence="6" key="1">
    <citation type="submission" date="2018-06" db="EMBL/GenBank/DDBJ databases">
        <authorList>
            <person name="Zhirakovskaya E."/>
        </authorList>
    </citation>
    <scope>NUCLEOTIDE SEQUENCE</scope>
</reference>
<evidence type="ECO:0000256" key="1">
    <source>
        <dbReference type="ARBA" id="ARBA00004127"/>
    </source>
</evidence>
<dbReference type="InterPro" id="IPR007318">
    <property type="entry name" value="Phopholipid_MeTrfase"/>
</dbReference>
<protein>
    <submittedName>
        <fullName evidence="6">Uncharacterized protein</fullName>
    </submittedName>
</protein>
<evidence type="ECO:0000256" key="4">
    <source>
        <dbReference type="ARBA" id="ARBA00023136"/>
    </source>
</evidence>
<gene>
    <name evidence="6" type="ORF">MNBD_ALPHA03-1688</name>
</gene>
<dbReference type="Pfam" id="PF04191">
    <property type="entry name" value="PEMT"/>
    <property type="match status" value="1"/>
</dbReference>
<sequence length="140" mass="15743">MLALCLIGIVGVNYFGLAIKVIFSGPITFSGYGLIFLGVLLPVWGARLFKQHETNILPFKAPDQIVTGGPFGFSRNPMYLGMLLVTLGFAFIYGTALSFIFPLVYFCIANWYFIPYEEGRMAEVFGEKFTAYKANVRRWI</sequence>
<evidence type="ECO:0000256" key="5">
    <source>
        <dbReference type="SAM" id="Phobius"/>
    </source>
</evidence>
<evidence type="ECO:0000256" key="2">
    <source>
        <dbReference type="ARBA" id="ARBA00022692"/>
    </source>
</evidence>
<keyword evidence="4 5" id="KW-0472">Membrane</keyword>
<keyword evidence="2 5" id="KW-0812">Transmembrane</keyword>
<dbReference type="AlphaFoldDB" id="A0A3B1AJ90"/>
<name>A0A3B1AJ90_9ZZZZ</name>
<proteinExistence type="predicted"/>